<dbReference type="GO" id="GO:0009254">
    <property type="term" value="P:peptidoglycan turnover"/>
    <property type="evidence" value="ECO:0007669"/>
    <property type="project" value="InterPro"/>
</dbReference>
<dbReference type="CDD" id="cd14667">
    <property type="entry name" value="3D_containing_proteins"/>
    <property type="match status" value="1"/>
</dbReference>
<dbReference type="EMBL" id="JAGFPW010000005">
    <property type="protein sequence ID" value="MBO3794204.1"/>
    <property type="molecule type" value="Genomic_DNA"/>
</dbReference>
<evidence type="ECO:0000259" key="2">
    <source>
        <dbReference type="Pfam" id="PF06725"/>
    </source>
</evidence>
<evidence type="ECO:0000256" key="1">
    <source>
        <dbReference type="SAM" id="MobiDB-lite"/>
    </source>
</evidence>
<dbReference type="InterPro" id="IPR059180">
    <property type="entry name" value="3D_YorM"/>
</dbReference>
<evidence type="ECO:0000313" key="4">
    <source>
        <dbReference type="Proteomes" id="UP000665181"/>
    </source>
</evidence>
<name>A0A8I2B6N6_BACIU</name>
<proteinExistence type="predicted"/>
<dbReference type="GO" id="GO:0019867">
    <property type="term" value="C:outer membrane"/>
    <property type="evidence" value="ECO:0007669"/>
    <property type="project" value="InterPro"/>
</dbReference>
<feature type="domain" description="3D" evidence="2">
    <location>
        <begin position="34"/>
        <end position="83"/>
    </location>
</feature>
<sequence>MTYYDNNEQSTGKNPGDSGYGITASGRPTQAGITIAVDPNVIPLDTWVLIKWPDGSTEKRRADDTGSAIKGNDIDYYVPKATLAMGVETVQVKKINE</sequence>
<dbReference type="SUPFAM" id="SSF50685">
    <property type="entry name" value="Barwin-like endoglucanases"/>
    <property type="match status" value="1"/>
</dbReference>
<feature type="compositionally biased region" description="Polar residues" evidence="1">
    <location>
        <begin position="1"/>
        <end position="13"/>
    </location>
</feature>
<dbReference type="Proteomes" id="UP000665181">
    <property type="component" value="Unassembled WGS sequence"/>
</dbReference>
<evidence type="ECO:0000313" key="3">
    <source>
        <dbReference type="EMBL" id="MBO3794204.1"/>
    </source>
</evidence>
<accession>A0A8I2B6N6</accession>
<dbReference type="InterPro" id="IPR010611">
    <property type="entry name" value="3D_dom"/>
</dbReference>
<gene>
    <name evidence="3" type="ORF">J5227_07760</name>
</gene>
<dbReference type="RefSeq" id="WP_163190102.1">
    <property type="nucleotide sequence ID" value="NZ_JAGFPW010000005.1"/>
</dbReference>
<reference evidence="3" key="1">
    <citation type="submission" date="2021-03" db="EMBL/GenBank/DDBJ databases">
        <title>Isolation of Bacillus subtilis from fermented food sample.</title>
        <authorList>
            <person name="Lakshmanan V."/>
            <person name="Athira K."/>
            <person name="Rajagopal K."/>
        </authorList>
    </citation>
    <scope>NUCLEOTIDE SEQUENCE</scope>
    <source>
        <strain evidence="3">S1</strain>
    </source>
</reference>
<dbReference type="AlphaFoldDB" id="A0A8I2B6N6"/>
<dbReference type="GO" id="GO:0004553">
    <property type="term" value="F:hydrolase activity, hydrolyzing O-glycosyl compounds"/>
    <property type="evidence" value="ECO:0007669"/>
    <property type="project" value="InterPro"/>
</dbReference>
<dbReference type="InterPro" id="IPR036908">
    <property type="entry name" value="RlpA-like_sf"/>
</dbReference>
<dbReference type="Gene3D" id="2.40.40.10">
    <property type="entry name" value="RlpA-like domain"/>
    <property type="match status" value="1"/>
</dbReference>
<protein>
    <submittedName>
        <fullName evidence="3">3D domain-containing protein</fullName>
    </submittedName>
</protein>
<feature type="region of interest" description="Disordered" evidence="1">
    <location>
        <begin position="1"/>
        <end position="25"/>
    </location>
</feature>
<comment type="caution">
    <text evidence="3">The sequence shown here is derived from an EMBL/GenBank/DDBJ whole genome shotgun (WGS) entry which is preliminary data.</text>
</comment>
<organism evidence="3 4">
    <name type="scientific">Bacillus subtilis</name>
    <dbReference type="NCBI Taxonomy" id="1423"/>
    <lineage>
        <taxon>Bacteria</taxon>
        <taxon>Bacillati</taxon>
        <taxon>Bacillota</taxon>
        <taxon>Bacilli</taxon>
        <taxon>Bacillales</taxon>
        <taxon>Bacillaceae</taxon>
        <taxon>Bacillus</taxon>
    </lineage>
</organism>
<dbReference type="Pfam" id="PF06725">
    <property type="entry name" value="3D"/>
    <property type="match status" value="1"/>
</dbReference>